<dbReference type="KEGG" id="csl:COCSUDRAFT_83489"/>
<dbReference type="Gene3D" id="3.40.1350.10">
    <property type="match status" value="1"/>
</dbReference>
<dbReference type="EC" id="4.6.1.16" evidence="2"/>
<feature type="domain" description="tRNA intron endonuclease catalytic" evidence="4">
    <location>
        <begin position="77"/>
        <end position="160"/>
    </location>
</feature>
<name>I0YUM9_COCSC</name>
<sequence length="192" mass="21493">GWLQHSLVALEVDAAVSDLLDSACFGEKSSYAGRKKSGQIILSLEEAFFLVYALKALTVSPTPTDLWRTCVGLKPDFKFSYIPFHHFRSKGWVVRPGAQYGVDYVLYSKHPAEAHSSYCLLSLMGTKHPSLLSWNDVEAANRNSSQASSLRQPLLLLYVEEQPTTDQDFPACLSSVTVEERLVERWTPSHKD</sequence>
<dbReference type="InterPro" id="IPR006678">
    <property type="entry name" value="tRNA_intron_Endonuc_N"/>
</dbReference>
<comment type="catalytic activity">
    <reaction evidence="3">
        <text>pretRNA = a 3'-half-tRNA molecule with a 5'-OH end + a 5'-half-tRNA molecule with a 2',3'-cyclic phosphate end + an intron with a 2',3'-cyclic phosphate and a 5'-hydroxyl terminus.</text>
        <dbReference type="EC" id="4.6.1.16"/>
    </reaction>
</comment>
<dbReference type="InterPro" id="IPR036167">
    <property type="entry name" value="tRNA_intron_Endo_cat-like_sf"/>
</dbReference>
<proteinExistence type="inferred from homology"/>
<dbReference type="InterPro" id="IPR011856">
    <property type="entry name" value="tRNA_endonuc-like_dom_sf"/>
</dbReference>
<feature type="domain" description="tRNA intron endonuclease N-terminal" evidence="5">
    <location>
        <begin position="3"/>
        <end position="60"/>
    </location>
</feature>
<dbReference type="eggNOG" id="KOG4685">
    <property type="taxonomic scope" value="Eukaryota"/>
</dbReference>
<evidence type="ECO:0000256" key="3">
    <source>
        <dbReference type="ARBA" id="ARBA00034031"/>
    </source>
</evidence>
<protein>
    <recommendedName>
        <fullName evidence="2">tRNA-intron lyase</fullName>
        <ecNumber evidence="2">4.6.1.16</ecNumber>
    </recommendedName>
</protein>
<dbReference type="GeneID" id="17039973"/>
<dbReference type="InterPro" id="IPR006677">
    <property type="entry name" value="tRNA_intron_Endonuc_cat-like"/>
</dbReference>
<comment type="caution">
    <text evidence="6">The sequence shown here is derived from an EMBL/GenBank/DDBJ whole genome shotgun (WGS) entry which is preliminary data.</text>
</comment>
<evidence type="ECO:0000256" key="1">
    <source>
        <dbReference type="ARBA" id="ARBA00008078"/>
    </source>
</evidence>
<dbReference type="RefSeq" id="XP_005646642.1">
    <property type="nucleotide sequence ID" value="XM_005646585.1"/>
</dbReference>
<gene>
    <name evidence="6" type="ORF">COCSUDRAFT_83489</name>
</gene>
<dbReference type="Pfam" id="PF02778">
    <property type="entry name" value="tRNA_int_endo_N"/>
    <property type="match status" value="1"/>
</dbReference>
<dbReference type="EMBL" id="AGSI01000011">
    <property type="protein sequence ID" value="EIE22098.1"/>
    <property type="molecule type" value="Genomic_DNA"/>
</dbReference>
<dbReference type="AlphaFoldDB" id="I0YUM9"/>
<evidence type="ECO:0000259" key="4">
    <source>
        <dbReference type="Pfam" id="PF01974"/>
    </source>
</evidence>
<evidence type="ECO:0000313" key="6">
    <source>
        <dbReference type="EMBL" id="EIE22098.1"/>
    </source>
</evidence>
<reference evidence="6 7" key="1">
    <citation type="journal article" date="2012" name="Genome Biol.">
        <title>The genome of the polar eukaryotic microalga coccomyxa subellipsoidea reveals traits of cold adaptation.</title>
        <authorList>
            <person name="Blanc G."/>
            <person name="Agarkova I."/>
            <person name="Grimwood J."/>
            <person name="Kuo A."/>
            <person name="Brueggeman A."/>
            <person name="Dunigan D."/>
            <person name="Gurnon J."/>
            <person name="Ladunga I."/>
            <person name="Lindquist E."/>
            <person name="Lucas S."/>
            <person name="Pangilinan J."/>
            <person name="Proschold T."/>
            <person name="Salamov A."/>
            <person name="Schmutz J."/>
            <person name="Weeks D."/>
            <person name="Yamada T."/>
            <person name="Claverie J.M."/>
            <person name="Grigoriev I."/>
            <person name="Van Etten J."/>
            <person name="Lomsadze A."/>
            <person name="Borodovsky M."/>
        </authorList>
    </citation>
    <scope>NUCLEOTIDE SEQUENCE [LARGE SCALE GENOMIC DNA]</scope>
    <source>
        <strain evidence="6 7">C-169</strain>
    </source>
</reference>
<evidence type="ECO:0000313" key="7">
    <source>
        <dbReference type="Proteomes" id="UP000007264"/>
    </source>
</evidence>
<dbReference type="GO" id="GO:0000379">
    <property type="term" value="P:tRNA-type intron splice site recognition and cleavage"/>
    <property type="evidence" value="ECO:0007669"/>
    <property type="project" value="TreeGrafter"/>
</dbReference>
<dbReference type="PANTHER" id="PTHR21227:SF0">
    <property type="entry name" value="TRNA-SPLICING ENDONUCLEASE SUBUNIT SEN2"/>
    <property type="match status" value="1"/>
</dbReference>
<dbReference type="STRING" id="574566.I0YUM9"/>
<accession>I0YUM9</accession>
<dbReference type="GO" id="GO:0000214">
    <property type="term" value="C:tRNA-intron endonuclease complex"/>
    <property type="evidence" value="ECO:0007669"/>
    <property type="project" value="TreeGrafter"/>
</dbReference>
<dbReference type="GO" id="GO:0005737">
    <property type="term" value="C:cytoplasm"/>
    <property type="evidence" value="ECO:0007669"/>
    <property type="project" value="TreeGrafter"/>
</dbReference>
<feature type="non-terminal residue" evidence="6">
    <location>
        <position position="1"/>
    </location>
</feature>
<dbReference type="CDD" id="cd22363">
    <property type="entry name" value="tRNA-intron_lyase_C"/>
    <property type="match status" value="1"/>
</dbReference>
<dbReference type="Proteomes" id="UP000007264">
    <property type="component" value="Unassembled WGS sequence"/>
</dbReference>
<evidence type="ECO:0000256" key="2">
    <source>
        <dbReference type="ARBA" id="ARBA00012573"/>
    </source>
</evidence>
<evidence type="ECO:0000259" key="5">
    <source>
        <dbReference type="Pfam" id="PF02778"/>
    </source>
</evidence>
<dbReference type="OrthoDB" id="10249562at2759"/>
<dbReference type="Pfam" id="PF01974">
    <property type="entry name" value="tRNA_int_endo"/>
    <property type="match status" value="1"/>
</dbReference>
<dbReference type="PANTHER" id="PTHR21227">
    <property type="entry name" value="TRNA-SPLICING ENDONUCLEASE SUBUNIT SEN2"/>
    <property type="match status" value="1"/>
</dbReference>
<dbReference type="InterPro" id="IPR006676">
    <property type="entry name" value="tRNA_splic"/>
</dbReference>
<keyword evidence="7" id="KW-1185">Reference proteome</keyword>
<organism evidence="6 7">
    <name type="scientific">Coccomyxa subellipsoidea (strain C-169)</name>
    <name type="common">Green microalga</name>
    <dbReference type="NCBI Taxonomy" id="574566"/>
    <lineage>
        <taxon>Eukaryota</taxon>
        <taxon>Viridiplantae</taxon>
        <taxon>Chlorophyta</taxon>
        <taxon>core chlorophytes</taxon>
        <taxon>Trebouxiophyceae</taxon>
        <taxon>Trebouxiophyceae incertae sedis</taxon>
        <taxon>Coccomyxaceae</taxon>
        <taxon>Coccomyxa</taxon>
        <taxon>Coccomyxa subellipsoidea</taxon>
    </lineage>
</organism>
<dbReference type="SUPFAM" id="SSF53032">
    <property type="entry name" value="tRNA-intron endonuclease catalytic domain-like"/>
    <property type="match status" value="1"/>
</dbReference>
<dbReference type="GO" id="GO:0000213">
    <property type="term" value="F:tRNA-intron lyase activity"/>
    <property type="evidence" value="ECO:0007669"/>
    <property type="project" value="UniProtKB-EC"/>
</dbReference>
<dbReference type="GO" id="GO:0003676">
    <property type="term" value="F:nucleic acid binding"/>
    <property type="evidence" value="ECO:0007669"/>
    <property type="project" value="InterPro"/>
</dbReference>
<comment type="similarity">
    <text evidence="1">Belongs to the tRNA-intron endonuclease family.</text>
</comment>